<gene>
    <name evidence="5 6" type="primary">rpmC</name>
    <name evidence="6" type="ORF">COV91_00460</name>
</gene>
<dbReference type="Pfam" id="PF00831">
    <property type="entry name" value="Ribosomal_L29"/>
    <property type="match status" value="1"/>
</dbReference>
<dbReference type="SUPFAM" id="SSF46561">
    <property type="entry name" value="Ribosomal protein L29 (L29p)"/>
    <property type="match status" value="1"/>
</dbReference>
<dbReference type="GO" id="GO:0003735">
    <property type="term" value="F:structural constituent of ribosome"/>
    <property type="evidence" value="ECO:0007669"/>
    <property type="project" value="InterPro"/>
</dbReference>
<evidence type="ECO:0000313" key="6">
    <source>
        <dbReference type="EMBL" id="PIQ69118.1"/>
    </source>
</evidence>
<keyword evidence="3 5" id="KW-0687">Ribonucleoprotein</keyword>
<evidence type="ECO:0000256" key="1">
    <source>
        <dbReference type="ARBA" id="ARBA00009254"/>
    </source>
</evidence>
<sequence>MDFKTKTSEELRRLVSEQRAKLQAFRFAMAGGKTKNVKEGKAARKDTARILTELRRQQNA</sequence>
<dbReference type="GO" id="GO:1990904">
    <property type="term" value="C:ribonucleoprotein complex"/>
    <property type="evidence" value="ECO:0007669"/>
    <property type="project" value="UniProtKB-KW"/>
</dbReference>
<dbReference type="EMBL" id="PCVG01000011">
    <property type="protein sequence ID" value="PIQ69118.1"/>
    <property type="molecule type" value="Genomic_DNA"/>
</dbReference>
<organism evidence="6 7">
    <name type="scientific">Candidatus Taylorbacteria bacterium CG11_big_fil_rev_8_21_14_0_20_46_11</name>
    <dbReference type="NCBI Taxonomy" id="1975025"/>
    <lineage>
        <taxon>Bacteria</taxon>
        <taxon>Candidatus Tayloriibacteriota</taxon>
    </lineage>
</organism>
<comment type="caution">
    <text evidence="6">The sequence shown here is derived from an EMBL/GenBank/DDBJ whole genome shotgun (WGS) entry which is preliminary data.</text>
</comment>
<protein>
    <recommendedName>
        <fullName evidence="4 5">Large ribosomal subunit protein uL29</fullName>
    </recommendedName>
</protein>
<dbReference type="Proteomes" id="UP000229342">
    <property type="component" value="Unassembled WGS sequence"/>
</dbReference>
<comment type="similarity">
    <text evidence="1 5">Belongs to the universal ribosomal protein uL29 family.</text>
</comment>
<reference evidence="6 7" key="1">
    <citation type="submission" date="2017-09" db="EMBL/GenBank/DDBJ databases">
        <title>Depth-based differentiation of microbial function through sediment-hosted aquifers and enrichment of novel symbionts in the deep terrestrial subsurface.</title>
        <authorList>
            <person name="Probst A.J."/>
            <person name="Ladd B."/>
            <person name="Jarett J.K."/>
            <person name="Geller-Mcgrath D.E."/>
            <person name="Sieber C.M."/>
            <person name="Emerson J.B."/>
            <person name="Anantharaman K."/>
            <person name="Thomas B.C."/>
            <person name="Malmstrom R."/>
            <person name="Stieglmeier M."/>
            <person name="Klingl A."/>
            <person name="Woyke T."/>
            <person name="Ryan C.M."/>
            <person name="Banfield J.F."/>
        </authorList>
    </citation>
    <scope>NUCLEOTIDE SEQUENCE [LARGE SCALE GENOMIC DNA]</scope>
    <source>
        <strain evidence="6">CG11_big_fil_rev_8_21_14_0_20_46_11</strain>
    </source>
</reference>
<dbReference type="InterPro" id="IPR001854">
    <property type="entry name" value="Ribosomal_uL29"/>
</dbReference>
<evidence type="ECO:0000313" key="7">
    <source>
        <dbReference type="Proteomes" id="UP000229342"/>
    </source>
</evidence>
<dbReference type="GO" id="GO:0006412">
    <property type="term" value="P:translation"/>
    <property type="evidence" value="ECO:0007669"/>
    <property type="project" value="UniProtKB-UniRule"/>
</dbReference>
<dbReference type="AlphaFoldDB" id="A0A2H0KCX9"/>
<dbReference type="GO" id="GO:0005840">
    <property type="term" value="C:ribosome"/>
    <property type="evidence" value="ECO:0007669"/>
    <property type="project" value="UniProtKB-KW"/>
</dbReference>
<name>A0A2H0KCX9_9BACT</name>
<evidence type="ECO:0000256" key="2">
    <source>
        <dbReference type="ARBA" id="ARBA00022980"/>
    </source>
</evidence>
<dbReference type="NCBIfam" id="TIGR00012">
    <property type="entry name" value="L29"/>
    <property type="match status" value="1"/>
</dbReference>
<evidence type="ECO:0000256" key="4">
    <source>
        <dbReference type="ARBA" id="ARBA00035204"/>
    </source>
</evidence>
<dbReference type="Gene3D" id="1.10.287.310">
    <property type="match status" value="1"/>
</dbReference>
<evidence type="ECO:0000256" key="3">
    <source>
        <dbReference type="ARBA" id="ARBA00023274"/>
    </source>
</evidence>
<dbReference type="HAMAP" id="MF_00374">
    <property type="entry name" value="Ribosomal_uL29"/>
    <property type="match status" value="1"/>
</dbReference>
<keyword evidence="2 5" id="KW-0689">Ribosomal protein</keyword>
<evidence type="ECO:0000256" key="5">
    <source>
        <dbReference type="HAMAP-Rule" id="MF_00374"/>
    </source>
</evidence>
<dbReference type="InterPro" id="IPR036049">
    <property type="entry name" value="Ribosomal_uL29_sf"/>
</dbReference>
<accession>A0A2H0KCX9</accession>
<proteinExistence type="inferred from homology"/>